<protein>
    <submittedName>
        <fullName evidence="2">Uncharacterized protein</fullName>
    </submittedName>
</protein>
<feature type="transmembrane region" description="Helical" evidence="1">
    <location>
        <begin position="60"/>
        <end position="88"/>
    </location>
</feature>
<keyword evidence="1" id="KW-0812">Transmembrane</keyword>
<accession>A0A1A9W8K1</accession>
<dbReference type="EnsemblMetazoa" id="GBRI010134-RA">
    <property type="protein sequence ID" value="GBRI010134-PA"/>
    <property type="gene ID" value="GBRI010134"/>
</dbReference>
<evidence type="ECO:0000313" key="3">
    <source>
        <dbReference type="Proteomes" id="UP000091820"/>
    </source>
</evidence>
<keyword evidence="3" id="KW-1185">Reference proteome</keyword>
<keyword evidence="1" id="KW-0472">Membrane</keyword>
<dbReference type="VEuPathDB" id="VectorBase:GBRI010134"/>
<keyword evidence="1" id="KW-1133">Transmembrane helix</keyword>
<dbReference type="AlphaFoldDB" id="A0A1A9W8K1"/>
<dbReference type="Proteomes" id="UP000091820">
    <property type="component" value="Unassembled WGS sequence"/>
</dbReference>
<sequence>MKEFSSSDKVFEFLDQKICLINLNATFNGPQQQTLKFLLRFVSLRQVNLFEIANLDASRLLYYIICVSATVAYGVNHFLLLIMFRALWLMLKSGRRRRFKNSKKP</sequence>
<organism evidence="2 3">
    <name type="scientific">Glossina brevipalpis</name>
    <dbReference type="NCBI Taxonomy" id="37001"/>
    <lineage>
        <taxon>Eukaryota</taxon>
        <taxon>Metazoa</taxon>
        <taxon>Ecdysozoa</taxon>
        <taxon>Arthropoda</taxon>
        <taxon>Hexapoda</taxon>
        <taxon>Insecta</taxon>
        <taxon>Pterygota</taxon>
        <taxon>Neoptera</taxon>
        <taxon>Endopterygota</taxon>
        <taxon>Diptera</taxon>
        <taxon>Brachycera</taxon>
        <taxon>Muscomorpha</taxon>
        <taxon>Hippoboscoidea</taxon>
        <taxon>Glossinidae</taxon>
        <taxon>Glossina</taxon>
    </lineage>
</organism>
<name>A0A1A9W8K1_9MUSC</name>
<evidence type="ECO:0000256" key="1">
    <source>
        <dbReference type="SAM" id="Phobius"/>
    </source>
</evidence>
<reference evidence="2" key="2">
    <citation type="submission" date="2020-05" db="UniProtKB">
        <authorList>
            <consortium name="EnsemblMetazoa"/>
        </authorList>
    </citation>
    <scope>IDENTIFICATION</scope>
    <source>
        <strain evidence="2">IAEA</strain>
    </source>
</reference>
<evidence type="ECO:0000313" key="2">
    <source>
        <dbReference type="EnsemblMetazoa" id="GBRI010134-PA"/>
    </source>
</evidence>
<proteinExistence type="predicted"/>
<reference evidence="3" key="1">
    <citation type="submission" date="2014-03" db="EMBL/GenBank/DDBJ databases">
        <authorList>
            <person name="Aksoy S."/>
            <person name="Warren W."/>
            <person name="Wilson R.K."/>
        </authorList>
    </citation>
    <scope>NUCLEOTIDE SEQUENCE [LARGE SCALE GENOMIC DNA]</scope>
    <source>
        <strain evidence="3">IAEA</strain>
    </source>
</reference>